<evidence type="ECO:0000313" key="2">
    <source>
        <dbReference type="EMBL" id="PIY88410.1"/>
    </source>
</evidence>
<evidence type="ECO:0000259" key="1">
    <source>
        <dbReference type="Pfam" id="PF08984"/>
    </source>
</evidence>
<dbReference type="Proteomes" id="UP000230767">
    <property type="component" value="Unassembled WGS sequence"/>
</dbReference>
<dbReference type="EMBL" id="PFLW01000094">
    <property type="protein sequence ID" value="PIY88410.1"/>
    <property type="molecule type" value="Genomic_DNA"/>
</dbReference>
<name>A0A2M7R5S2_9BACT</name>
<gene>
    <name evidence="2" type="ORF">COY73_04000</name>
</gene>
<accession>A0A2M7R5S2</accession>
<feature type="domain" description="DUF1858" evidence="1">
    <location>
        <begin position="4"/>
        <end position="59"/>
    </location>
</feature>
<organism evidence="2 3">
    <name type="scientific">Candidatus Nealsonbacteria bacterium CG_4_10_14_0_8_um_filter_37_14</name>
    <dbReference type="NCBI Taxonomy" id="1974684"/>
    <lineage>
        <taxon>Bacteria</taxon>
        <taxon>Candidatus Nealsoniibacteriota</taxon>
    </lineage>
</organism>
<dbReference type="NCBIfam" id="TIGR03980">
    <property type="entry name" value="prismane_assoc"/>
    <property type="match status" value="1"/>
</dbReference>
<dbReference type="InterPro" id="IPR015077">
    <property type="entry name" value="DUF1858"/>
</dbReference>
<sequence>MKQITAKTTLAEILKIPEAVEILVKYNLPCLSCPFAKSEIENLKIGEVCKMYNIDTQKLLRELNRVILGGPKKK</sequence>
<dbReference type="InterPro" id="IPR023883">
    <property type="entry name" value="CHP03980_redox-disulphide"/>
</dbReference>
<protein>
    <submittedName>
        <fullName evidence="2">Disulfide oxidoreductase</fullName>
    </submittedName>
</protein>
<comment type="caution">
    <text evidence="2">The sequence shown here is derived from an EMBL/GenBank/DDBJ whole genome shotgun (WGS) entry which is preliminary data.</text>
</comment>
<evidence type="ECO:0000313" key="3">
    <source>
        <dbReference type="Proteomes" id="UP000230767"/>
    </source>
</evidence>
<dbReference type="InterPro" id="IPR038062">
    <property type="entry name" value="ScdA-like_N_sf"/>
</dbReference>
<proteinExistence type="predicted"/>
<reference evidence="3" key="1">
    <citation type="submission" date="2017-09" db="EMBL/GenBank/DDBJ databases">
        <title>Depth-based differentiation of microbial function through sediment-hosted aquifers and enrichment of novel symbionts in the deep terrestrial subsurface.</title>
        <authorList>
            <person name="Probst A.J."/>
            <person name="Ladd B."/>
            <person name="Jarett J.K."/>
            <person name="Geller-Mcgrath D.E."/>
            <person name="Sieber C.M.K."/>
            <person name="Emerson J.B."/>
            <person name="Anantharaman K."/>
            <person name="Thomas B.C."/>
            <person name="Malmstrom R."/>
            <person name="Stieglmeier M."/>
            <person name="Klingl A."/>
            <person name="Woyke T."/>
            <person name="Ryan C.M."/>
            <person name="Banfield J.F."/>
        </authorList>
    </citation>
    <scope>NUCLEOTIDE SEQUENCE [LARGE SCALE GENOMIC DNA]</scope>
</reference>
<dbReference type="AlphaFoldDB" id="A0A2M7R5S2"/>
<dbReference type="Pfam" id="PF08984">
    <property type="entry name" value="DUF1858"/>
    <property type="match status" value="1"/>
</dbReference>
<dbReference type="SUPFAM" id="SSF140683">
    <property type="entry name" value="SP0561-like"/>
    <property type="match status" value="1"/>
</dbReference>
<dbReference type="Gene3D" id="1.10.3910.10">
    <property type="entry name" value="SP0561-like"/>
    <property type="match status" value="1"/>
</dbReference>